<proteinExistence type="inferred from homology"/>
<comment type="subcellular location">
    <subcellularLocation>
        <location evidence="1 12">Membrane</location>
        <topology evidence="1 12">Multi-pass membrane protein</topology>
    </subcellularLocation>
</comment>
<dbReference type="PRINTS" id="PR00762">
    <property type="entry name" value="CLCHANNEL"/>
</dbReference>
<feature type="transmembrane region" description="Helical" evidence="12">
    <location>
        <begin position="507"/>
        <end position="527"/>
    </location>
</feature>
<name>A0ABR2YU83_9CHLO</name>
<keyword evidence="9 12" id="KW-0472">Membrane</keyword>
<evidence type="ECO:0000256" key="13">
    <source>
        <dbReference type="SAM" id="MobiDB-lite"/>
    </source>
</evidence>
<evidence type="ECO:0000256" key="7">
    <source>
        <dbReference type="ARBA" id="ARBA00023065"/>
    </source>
</evidence>
<keyword evidence="4 12" id="KW-0812">Transmembrane</keyword>
<keyword evidence="5" id="KW-0677">Repeat</keyword>
<dbReference type="Gene3D" id="1.10.3080.10">
    <property type="entry name" value="Clc chloride channel"/>
    <property type="match status" value="1"/>
</dbReference>
<dbReference type="Proteomes" id="UP001491310">
    <property type="component" value="Unassembled WGS sequence"/>
</dbReference>
<organism evidence="15 16">
    <name type="scientific">Coccomyxa subellipsoidea</name>
    <dbReference type="NCBI Taxonomy" id="248742"/>
    <lineage>
        <taxon>Eukaryota</taxon>
        <taxon>Viridiplantae</taxon>
        <taxon>Chlorophyta</taxon>
        <taxon>core chlorophytes</taxon>
        <taxon>Trebouxiophyceae</taxon>
        <taxon>Trebouxiophyceae incertae sedis</taxon>
        <taxon>Coccomyxaceae</taxon>
        <taxon>Coccomyxa</taxon>
    </lineage>
</organism>
<dbReference type="InterPro" id="IPR051280">
    <property type="entry name" value="Cl-channel/antiporter"/>
</dbReference>
<feature type="transmembrane region" description="Helical" evidence="12">
    <location>
        <begin position="398"/>
        <end position="416"/>
    </location>
</feature>
<evidence type="ECO:0000313" key="15">
    <source>
        <dbReference type="EMBL" id="KAK9915237.1"/>
    </source>
</evidence>
<gene>
    <name evidence="15" type="ORF">WJX75_006534</name>
</gene>
<evidence type="ECO:0000256" key="5">
    <source>
        <dbReference type="ARBA" id="ARBA00022737"/>
    </source>
</evidence>
<feature type="transmembrane region" description="Helical" evidence="12">
    <location>
        <begin position="313"/>
        <end position="331"/>
    </location>
</feature>
<keyword evidence="8 11" id="KW-0129">CBS domain</keyword>
<feature type="transmembrane region" description="Helical" evidence="12">
    <location>
        <begin position="49"/>
        <end position="74"/>
    </location>
</feature>
<dbReference type="InterPro" id="IPR000644">
    <property type="entry name" value="CBS_dom"/>
</dbReference>
<feature type="transmembrane region" description="Helical" evidence="12">
    <location>
        <begin position="95"/>
        <end position="117"/>
    </location>
</feature>
<sequence>MTQNDWRRDGQGYDSFDFHLVYNKVSFYHAARGRSADNQRRFLGIKPYTIVKCLVTVVIGLLVGLLAVALSRLTEGIITYKNTLLRLVIHSTDHLGTGVVLATLLHVAYSVILVTLASGLVQFWAPTASGAGVSLIMGYLNGNNIPDLLSFRSLCTKFVGTCCGVCANIALGPEAPMVHLGACVAHGVTHAACALCERWDALPCWGGGTRSAVHQNGISTPLLQPSSGPDSRLEDNAQGHERGAALDRGQVGENRGGDWAVCPAPAALLHSDADRREFISAGAAAGLAAAFGAPIGGVLFSMEEACTHWSRKVAWRCFVCTTVAVIAVAQLNPEWKRGVLSFYGVKEMGAREWFEQLPLFAAVSICSGLLGALFNTLHKALLSVRAPRADNFRRMAEAAILAAITVTMMLALSYFLGTCVEVPDWQQKNYGFTFHCPEGKYNDLATAFMAFPVKTISHLFSLGSLTPQFEVCQGENCYFTLRSLMILCPSYLLFMALNGGLSVPGGLFMPSIMVGASFGATCGLLLMKWLPTWDIQPGIYAMCGAAAMLGGVFRASISLVVIFVEGSQSTKYIVGIIIAVICSNWVGEAIHSDGIYETDLEADGSVIFLRPSPPQGLYAKSAGQIASRAVWSFRTIESVGYVVRVLRRCSHNGFPVVRGSPGDLSEDDEMEDSDSPGPDASRGSASREGPLEGVILRSQLMVLLANRAFCDERGAALTREQAGERLARELKLDRNMRMYHRHSDNQTWCIGRQPSVENGFGSHPDLESYNPFPVDGESLRQPRLYMDLRPFLDCGPITVRPETPAERAHMAFVSLGLRHLCVVDENSRVRGIITRRDLDYAAGHGAWRRNKMAPAPEPPAQRGLDIPSRASSGALVRLTALRHMLGQRATSSRSAAELAHLLSYGEGTTPNVAHWLSSSDDSHGSQTPTNEPLLGSQPHEPIN</sequence>
<dbReference type="InterPro" id="IPR046342">
    <property type="entry name" value="CBS_dom_sf"/>
</dbReference>
<feature type="region of interest" description="Disordered" evidence="13">
    <location>
        <begin position="849"/>
        <end position="868"/>
    </location>
</feature>
<evidence type="ECO:0000256" key="10">
    <source>
        <dbReference type="ARBA" id="ARBA00023214"/>
    </source>
</evidence>
<feature type="transmembrane region" description="Helical" evidence="12">
    <location>
        <begin position="278"/>
        <end position="301"/>
    </location>
</feature>
<evidence type="ECO:0000256" key="8">
    <source>
        <dbReference type="ARBA" id="ARBA00023122"/>
    </source>
</evidence>
<dbReference type="InterPro" id="IPR001807">
    <property type="entry name" value="ClC"/>
</dbReference>
<evidence type="ECO:0000259" key="14">
    <source>
        <dbReference type="PROSITE" id="PS51371"/>
    </source>
</evidence>
<dbReference type="EMBL" id="JALJOT010000005">
    <property type="protein sequence ID" value="KAK9915237.1"/>
    <property type="molecule type" value="Genomic_DNA"/>
</dbReference>
<feature type="domain" description="CBS" evidence="14">
    <location>
        <begin position="788"/>
        <end position="852"/>
    </location>
</feature>
<dbReference type="SUPFAM" id="SSF54631">
    <property type="entry name" value="CBS-domain pair"/>
    <property type="match status" value="1"/>
</dbReference>
<feature type="region of interest" description="Disordered" evidence="13">
    <location>
        <begin position="218"/>
        <end position="238"/>
    </location>
</feature>
<protein>
    <recommendedName>
        <fullName evidence="12">Chloride channel protein</fullName>
    </recommendedName>
</protein>
<dbReference type="Pfam" id="PF00571">
    <property type="entry name" value="CBS"/>
    <property type="match status" value="1"/>
</dbReference>
<keyword evidence="6 12" id="KW-1133">Transmembrane helix</keyword>
<dbReference type="SMART" id="SM00116">
    <property type="entry name" value="CBS"/>
    <property type="match status" value="1"/>
</dbReference>
<dbReference type="Pfam" id="PF00654">
    <property type="entry name" value="Voltage_CLC"/>
    <property type="match status" value="2"/>
</dbReference>
<feature type="transmembrane region" description="Helical" evidence="12">
    <location>
        <begin position="357"/>
        <end position="377"/>
    </location>
</feature>
<evidence type="ECO:0000256" key="3">
    <source>
        <dbReference type="ARBA" id="ARBA00022448"/>
    </source>
</evidence>
<evidence type="ECO:0000256" key="6">
    <source>
        <dbReference type="ARBA" id="ARBA00022989"/>
    </source>
</evidence>
<evidence type="ECO:0000256" key="12">
    <source>
        <dbReference type="RuleBase" id="RU361221"/>
    </source>
</evidence>
<evidence type="ECO:0000256" key="4">
    <source>
        <dbReference type="ARBA" id="ARBA00022692"/>
    </source>
</evidence>
<feature type="compositionally biased region" description="Polar residues" evidence="13">
    <location>
        <begin position="218"/>
        <end position="229"/>
    </location>
</feature>
<reference evidence="15 16" key="1">
    <citation type="journal article" date="2024" name="Nat. Commun.">
        <title>Phylogenomics reveals the evolutionary origins of lichenization in chlorophyte algae.</title>
        <authorList>
            <person name="Puginier C."/>
            <person name="Libourel C."/>
            <person name="Otte J."/>
            <person name="Skaloud P."/>
            <person name="Haon M."/>
            <person name="Grisel S."/>
            <person name="Petersen M."/>
            <person name="Berrin J.G."/>
            <person name="Delaux P.M."/>
            <person name="Dal Grande F."/>
            <person name="Keller J."/>
        </authorList>
    </citation>
    <scope>NUCLEOTIDE SEQUENCE [LARGE SCALE GENOMIC DNA]</scope>
    <source>
        <strain evidence="15 16">SAG 216-7</strain>
    </source>
</reference>
<dbReference type="PROSITE" id="PS51371">
    <property type="entry name" value="CBS"/>
    <property type="match status" value="1"/>
</dbReference>
<evidence type="ECO:0000256" key="2">
    <source>
        <dbReference type="ARBA" id="ARBA00009476"/>
    </source>
</evidence>
<keyword evidence="16" id="KW-1185">Reference proteome</keyword>
<dbReference type="Gene3D" id="3.10.580.10">
    <property type="entry name" value="CBS-domain"/>
    <property type="match status" value="1"/>
</dbReference>
<feature type="compositionally biased region" description="Polar residues" evidence="13">
    <location>
        <begin position="913"/>
        <end position="930"/>
    </location>
</feature>
<evidence type="ECO:0000256" key="9">
    <source>
        <dbReference type="ARBA" id="ARBA00023136"/>
    </source>
</evidence>
<keyword evidence="7 12" id="KW-0406">Ion transport</keyword>
<feature type="transmembrane region" description="Helical" evidence="12">
    <location>
        <begin position="539"/>
        <end position="564"/>
    </location>
</feature>
<evidence type="ECO:0000256" key="1">
    <source>
        <dbReference type="ARBA" id="ARBA00004141"/>
    </source>
</evidence>
<feature type="region of interest" description="Disordered" evidence="13">
    <location>
        <begin position="913"/>
        <end position="943"/>
    </location>
</feature>
<feature type="transmembrane region" description="Helical" evidence="12">
    <location>
        <begin position="477"/>
        <end position="501"/>
    </location>
</feature>
<dbReference type="SUPFAM" id="SSF81340">
    <property type="entry name" value="Clc chloride channel"/>
    <property type="match status" value="2"/>
</dbReference>
<dbReference type="PANTHER" id="PTHR11689">
    <property type="entry name" value="CHLORIDE CHANNEL PROTEIN CLC FAMILY MEMBER"/>
    <property type="match status" value="1"/>
</dbReference>
<feature type="transmembrane region" description="Helical" evidence="12">
    <location>
        <begin position="444"/>
        <end position="465"/>
    </location>
</feature>
<accession>A0ABR2YU83</accession>
<feature type="region of interest" description="Disordered" evidence="13">
    <location>
        <begin position="657"/>
        <end position="688"/>
    </location>
</feature>
<keyword evidence="10 12" id="KW-0868">Chloride</keyword>
<feature type="transmembrane region" description="Helical" evidence="12">
    <location>
        <begin position="123"/>
        <end position="142"/>
    </location>
</feature>
<dbReference type="InterPro" id="IPR014743">
    <property type="entry name" value="Cl-channel_core"/>
</dbReference>
<evidence type="ECO:0000313" key="16">
    <source>
        <dbReference type="Proteomes" id="UP001491310"/>
    </source>
</evidence>
<keyword evidence="3 12" id="KW-0813">Transport</keyword>
<dbReference type="PANTHER" id="PTHR11689:SF161">
    <property type="entry name" value="CHLORIDE CHANNEL PROTEIN"/>
    <property type="match status" value="1"/>
</dbReference>
<evidence type="ECO:0000256" key="11">
    <source>
        <dbReference type="PROSITE-ProRule" id="PRU00703"/>
    </source>
</evidence>
<comment type="similarity">
    <text evidence="2 12">Belongs to the chloride channel (TC 2.A.49) family.</text>
</comment>
<comment type="caution">
    <text evidence="15">The sequence shown here is derived from an EMBL/GenBank/DDBJ whole genome shotgun (WGS) entry which is preliminary data.</text>
</comment>
<feature type="compositionally biased region" description="Acidic residues" evidence="13">
    <location>
        <begin position="664"/>
        <end position="674"/>
    </location>
</feature>